<proteinExistence type="inferred from homology"/>
<reference evidence="8 9" key="1">
    <citation type="submission" date="2023-03" db="EMBL/GenBank/DDBJ databases">
        <title>Draft genome sequence of Streptomyces sp. K1PA1 isolated from peat swamp forest in Thailand.</title>
        <authorList>
            <person name="Klaysubun C."/>
            <person name="Duangmal K."/>
        </authorList>
    </citation>
    <scope>NUCLEOTIDE SEQUENCE [LARGE SCALE GENOMIC DNA]</scope>
    <source>
        <strain evidence="8 9">K1PA1</strain>
    </source>
</reference>
<evidence type="ECO:0000313" key="8">
    <source>
        <dbReference type="EMBL" id="MDF3301435.1"/>
    </source>
</evidence>
<protein>
    <submittedName>
        <fullName evidence="8">Cytochrome d ubiquinol oxidase subunit II</fullName>
    </submittedName>
</protein>
<evidence type="ECO:0000256" key="4">
    <source>
        <dbReference type="ARBA" id="ARBA00022692"/>
    </source>
</evidence>
<gene>
    <name evidence="8" type="ORF">P3H78_22990</name>
</gene>
<feature type="transmembrane region" description="Helical" evidence="7">
    <location>
        <begin position="258"/>
        <end position="276"/>
    </location>
</feature>
<evidence type="ECO:0000313" key="9">
    <source>
        <dbReference type="Proteomes" id="UP001221150"/>
    </source>
</evidence>
<organism evidence="8 9">
    <name type="scientific">Streptomyces tropicalis</name>
    <dbReference type="NCBI Taxonomy" id="3034234"/>
    <lineage>
        <taxon>Bacteria</taxon>
        <taxon>Bacillati</taxon>
        <taxon>Actinomycetota</taxon>
        <taxon>Actinomycetes</taxon>
        <taxon>Kitasatosporales</taxon>
        <taxon>Streptomycetaceae</taxon>
        <taxon>Streptomyces</taxon>
    </lineage>
</organism>
<dbReference type="RefSeq" id="WP_276111008.1">
    <property type="nucleotide sequence ID" value="NZ_JARJBB010000013.1"/>
</dbReference>
<dbReference type="InterPro" id="IPR003317">
    <property type="entry name" value="Cyt-d_oxidase_su2"/>
</dbReference>
<comment type="subcellular location">
    <subcellularLocation>
        <location evidence="1">Cell membrane</location>
        <topology evidence="1">Multi-pass membrane protein</topology>
    </subcellularLocation>
</comment>
<keyword evidence="4 7" id="KW-0812">Transmembrane</keyword>
<feature type="transmembrane region" description="Helical" evidence="7">
    <location>
        <begin position="159"/>
        <end position="179"/>
    </location>
</feature>
<evidence type="ECO:0000256" key="5">
    <source>
        <dbReference type="ARBA" id="ARBA00022989"/>
    </source>
</evidence>
<comment type="caution">
    <text evidence="8">The sequence shown here is derived from an EMBL/GenBank/DDBJ whole genome shotgun (WGS) entry which is preliminary data.</text>
</comment>
<dbReference type="Proteomes" id="UP001221150">
    <property type="component" value="Unassembled WGS sequence"/>
</dbReference>
<keyword evidence="6 7" id="KW-0472">Membrane</keyword>
<feature type="transmembrane region" description="Helical" evidence="7">
    <location>
        <begin position="231"/>
        <end position="251"/>
    </location>
</feature>
<evidence type="ECO:0000256" key="6">
    <source>
        <dbReference type="ARBA" id="ARBA00023136"/>
    </source>
</evidence>
<sequence>MPDVVAVFLFIGIVAYALLGGADFGAGFWDLLAGGARRGREPRRLVDASLAPVWEANHTWLIYCLVILWSGFPPAFAALTTTLYIPLMLAALGIVLRGAGFAFRKASLRTPQQRVYGAAFALSSVLTPYCFGAIAGALVSGRVPVQGDGDPVGSWINPTGVLGGVLAVLVCAYLAATYLTVEAHRRDGGRLYPYFRVRSIAAGLATGVVSLAGIFVLRADAPRLFHNLGHRALPLVVLATAGGLLGLALLLGRRVRGLRVVAAGSVALIVCGWGVSQYPYVLGTHLTLTEAAAPDATLRVLVAVACLAAVVIVPSVVLLFRLAGRGSIGEPPPGDTP</sequence>
<accession>A0ABT6A9V1</accession>
<dbReference type="PANTHER" id="PTHR43141:SF4">
    <property type="entry name" value="CYTOCHROME BD2 SUBUNIT II"/>
    <property type="match status" value="1"/>
</dbReference>
<evidence type="ECO:0000256" key="7">
    <source>
        <dbReference type="SAM" id="Phobius"/>
    </source>
</evidence>
<keyword evidence="3" id="KW-1003">Cell membrane</keyword>
<evidence type="ECO:0000256" key="1">
    <source>
        <dbReference type="ARBA" id="ARBA00004651"/>
    </source>
</evidence>
<keyword evidence="5 7" id="KW-1133">Transmembrane helix</keyword>
<evidence type="ECO:0000256" key="2">
    <source>
        <dbReference type="ARBA" id="ARBA00007543"/>
    </source>
</evidence>
<name>A0ABT6A9V1_9ACTN</name>
<comment type="similarity">
    <text evidence="2">Belongs to the cytochrome ubiquinol oxidase subunit 2 family.</text>
</comment>
<feature type="transmembrane region" description="Helical" evidence="7">
    <location>
        <begin position="200"/>
        <end position="219"/>
    </location>
</feature>
<feature type="transmembrane region" description="Helical" evidence="7">
    <location>
        <begin position="296"/>
        <end position="320"/>
    </location>
</feature>
<dbReference type="EMBL" id="JARJBB010000013">
    <property type="protein sequence ID" value="MDF3301435.1"/>
    <property type="molecule type" value="Genomic_DNA"/>
</dbReference>
<dbReference type="PANTHER" id="PTHR43141">
    <property type="entry name" value="CYTOCHROME BD2 SUBUNIT II"/>
    <property type="match status" value="1"/>
</dbReference>
<feature type="transmembrane region" description="Helical" evidence="7">
    <location>
        <begin position="84"/>
        <end position="103"/>
    </location>
</feature>
<dbReference type="Pfam" id="PF02322">
    <property type="entry name" value="Cyt_bd_oxida_II"/>
    <property type="match status" value="1"/>
</dbReference>
<keyword evidence="9" id="KW-1185">Reference proteome</keyword>
<evidence type="ECO:0000256" key="3">
    <source>
        <dbReference type="ARBA" id="ARBA00022475"/>
    </source>
</evidence>
<feature type="transmembrane region" description="Helical" evidence="7">
    <location>
        <begin position="6"/>
        <end position="32"/>
    </location>
</feature>
<feature type="transmembrane region" description="Helical" evidence="7">
    <location>
        <begin position="115"/>
        <end position="139"/>
    </location>
</feature>